<evidence type="ECO:0000256" key="3">
    <source>
        <dbReference type="ARBA" id="ARBA00012944"/>
    </source>
</evidence>
<feature type="transmembrane region" description="Helical" evidence="10">
    <location>
        <begin position="362"/>
        <end position="383"/>
    </location>
</feature>
<geneLocation type="mitochondrion" evidence="13"/>
<comment type="function">
    <text evidence="10">Core subunit of the mitochondrial membrane respiratory chain NADH dehydrogenase (Complex I) which catalyzes electron transfer from NADH through the respiratory chain, using ubiquinone as an electron acceptor. Essential for the catalytic activity and assembly of complex I.</text>
</comment>
<keyword evidence="10" id="KW-0813">Transport</keyword>
<evidence type="ECO:0000256" key="4">
    <source>
        <dbReference type="ARBA" id="ARBA00021096"/>
    </source>
</evidence>
<evidence type="ECO:0000256" key="10">
    <source>
        <dbReference type="RuleBase" id="RU003404"/>
    </source>
</evidence>
<keyword evidence="10" id="KW-0520">NAD</keyword>
<dbReference type="GO" id="GO:0016020">
    <property type="term" value="C:membrane"/>
    <property type="evidence" value="ECO:0007669"/>
    <property type="project" value="UniProtKB-SubCell"/>
</dbReference>
<dbReference type="InterPro" id="IPR001750">
    <property type="entry name" value="ND/Mrp_TM"/>
</dbReference>
<feature type="transmembrane region" description="Helical" evidence="10">
    <location>
        <begin position="7"/>
        <end position="29"/>
    </location>
</feature>
<gene>
    <name evidence="13" type="primary">nad5</name>
</gene>
<evidence type="ECO:0000256" key="1">
    <source>
        <dbReference type="ARBA" id="ARBA00003257"/>
    </source>
</evidence>
<evidence type="ECO:0000256" key="7">
    <source>
        <dbReference type="ARBA" id="ARBA00022989"/>
    </source>
</evidence>
<evidence type="ECO:0000256" key="2">
    <source>
        <dbReference type="ARBA" id="ARBA00004141"/>
    </source>
</evidence>
<evidence type="ECO:0000256" key="9">
    <source>
        <dbReference type="ARBA" id="ARBA00049551"/>
    </source>
</evidence>
<feature type="transmembrane region" description="Helical" evidence="10">
    <location>
        <begin position="438"/>
        <end position="457"/>
    </location>
</feature>
<comment type="function">
    <text evidence="1">Core subunit of the mitochondrial membrane respiratory chain NADH dehydrogenase (Complex I) that is believed to belong to the minimal assembly required for catalysis. Complex I functions in the transfer of electrons from NADH to the respiratory chain. The immediate electron acceptor for the enzyme is believed to be ubiquinone.</text>
</comment>
<reference evidence="13" key="1">
    <citation type="submission" date="2018-02" db="EMBL/GenBank/DDBJ databases">
        <title>Resolving the psyllid tree of life: Phylogenomic analysis of the superfamily Psylloidea (Hemiptera).</title>
        <authorList>
            <person name="Percy D.M."/>
            <person name="Sveinsson S."/>
            <person name="Lemmon A.R."/>
            <person name="Lemmon E.M."/>
            <person name="Ouvrard D."/>
            <person name="Burckhardt D."/>
        </authorList>
    </citation>
    <scope>NUCLEOTIDE SEQUENCE</scope>
    <source>
        <strain evidence="13">DP2.idba.212_circ</strain>
    </source>
</reference>
<comment type="catalytic activity">
    <reaction evidence="9 10">
        <text>a ubiquinone + NADH + 5 H(+)(in) = a ubiquinol + NAD(+) + 4 H(+)(out)</text>
        <dbReference type="Rhea" id="RHEA:29091"/>
        <dbReference type="Rhea" id="RHEA-COMP:9565"/>
        <dbReference type="Rhea" id="RHEA-COMP:9566"/>
        <dbReference type="ChEBI" id="CHEBI:15378"/>
        <dbReference type="ChEBI" id="CHEBI:16389"/>
        <dbReference type="ChEBI" id="CHEBI:17976"/>
        <dbReference type="ChEBI" id="CHEBI:57540"/>
        <dbReference type="ChEBI" id="CHEBI:57945"/>
        <dbReference type="EC" id="7.1.1.2"/>
    </reaction>
</comment>
<feature type="transmembrane region" description="Helical" evidence="10">
    <location>
        <begin position="49"/>
        <end position="76"/>
    </location>
</feature>
<dbReference type="InterPro" id="IPR001516">
    <property type="entry name" value="Proton_antipo_N"/>
</dbReference>
<feature type="transmembrane region" description="Helical" evidence="10">
    <location>
        <begin position="150"/>
        <end position="168"/>
    </location>
</feature>
<keyword evidence="6" id="KW-0249">Electron transport</keyword>
<evidence type="ECO:0000256" key="8">
    <source>
        <dbReference type="ARBA" id="ARBA00023136"/>
    </source>
</evidence>
<evidence type="ECO:0000313" key="13">
    <source>
        <dbReference type="EMBL" id="AWU49071.1"/>
    </source>
</evidence>
<evidence type="ECO:0000256" key="5">
    <source>
        <dbReference type="ARBA" id="ARBA00022692"/>
    </source>
</evidence>
<proteinExistence type="inferred from homology"/>
<feature type="transmembrane region" description="Helical" evidence="10">
    <location>
        <begin position="261"/>
        <end position="287"/>
    </location>
</feature>
<feature type="transmembrane region" description="Helical" evidence="10">
    <location>
        <begin position="404"/>
        <end position="426"/>
    </location>
</feature>
<dbReference type="PANTHER" id="PTHR42829">
    <property type="entry name" value="NADH-UBIQUINONE OXIDOREDUCTASE CHAIN 5"/>
    <property type="match status" value="1"/>
</dbReference>
<evidence type="ECO:0000259" key="12">
    <source>
        <dbReference type="Pfam" id="PF00662"/>
    </source>
</evidence>
<name>A0A344A2T0_9HEMI</name>
<dbReference type="GO" id="GO:0015990">
    <property type="term" value="P:electron transport coupled proton transport"/>
    <property type="evidence" value="ECO:0007669"/>
    <property type="project" value="TreeGrafter"/>
</dbReference>
<dbReference type="Pfam" id="PF00361">
    <property type="entry name" value="Proton_antipo_M"/>
    <property type="match status" value="1"/>
</dbReference>
<feature type="transmembrane region" description="Helical" evidence="10">
    <location>
        <begin position="231"/>
        <end position="254"/>
    </location>
</feature>
<dbReference type="PRINTS" id="PR01434">
    <property type="entry name" value="NADHDHGNASE5"/>
</dbReference>
<feature type="transmembrane region" description="Helical" evidence="10">
    <location>
        <begin position="469"/>
        <end position="490"/>
    </location>
</feature>
<dbReference type="EMBL" id="MG989237">
    <property type="protein sequence ID" value="AWU49071.1"/>
    <property type="molecule type" value="Genomic_DNA"/>
</dbReference>
<dbReference type="GO" id="GO:0042773">
    <property type="term" value="P:ATP synthesis coupled electron transport"/>
    <property type="evidence" value="ECO:0007669"/>
    <property type="project" value="InterPro"/>
</dbReference>
<dbReference type="EC" id="7.1.1.2" evidence="3 10"/>
<keyword evidence="5 10" id="KW-0812">Transmembrane</keyword>
<evidence type="ECO:0000256" key="6">
    <source>
        <dbReference type="ARBA" id="ARBA00022982"/>
    </source>
</evidence>
<feature type="transmembrane region" description="Helical" evidence="10">
    <location>
        <begin position="88"/>
        <end position="105"/>
    </location>
</feature>
<comment type="similarity">
    <text evidence="10">Belongs to the complex I subunit 5 family.</text>
</comment>
<feature type="transmembrane region" description="Helical" evidence="10">
    <location>
        <begin position="206"/>
        <end position="225"/>
    </location>
</feature>
<organism evidence="13">
    <name type="scientific">Trioza anthrisci</name>
    <dbReference type="NCBI Taxonomy" id="2023874"/>
    <lineage>
        <taxon>Eukaryota</taxon>
        <taxon>Metazoa</taxon>
        <taxon>Ecdysozoa</taxon>
        <taxon>Arthropoda</taxon>
        <taxon>Hexapoda</taxon>
        <taxon>Insecta</taxon>
        <taxon>Pterygota</taxon>
        <taxon>Neoptera</taxon>
        <taxon>Paraneoptera</taxon>
        <taxon>Hemiptera</taxon>
        <taxon>Sternorrhyncha</taxon>
        <taxon>Psylloidea</taxon>
        <taxon>Triozidae</taxon>
        <taxon>Trioza</taxon>
    </lineage>
</organism>
<sequence length="538" mass="61275">MKNLSKFEFLSFLLFKSCLISLLLSFLFLNKNMIYLYEIELLMVNSIMFNFIVYLDWMSLLFMFIVLFISCLILIYSKVYMGVECHRFLWLTVLFVFFMIIMILSPSSLGVLLGWDGLGIISYCLVIYYKSSDAYNSGFITASTNRFGDSMLLLSIVWFSMNGVFIFYEVKLAVFFFILACMTKSAQFPFNAWLPSAMAAPTPISSLVHSSTLVTAGVYLMIRFFNCYNHSMLLCLLLVSSLMTILIAGSAALNEFDLKRVIALSTLSQLGFMMLILCVGYPCIAFFHLLIHALFKALLFMCAGSIIHSSKGIQDLRKMGNSALDLLTKNCMCISLFNLMGMPFSSGFYSKDSLVELLYLNYSGIGIGFVLLLMILMTAAYSIRFIIFLSSGGWIFYLNSSFKLTFTICLLGIVNIFMGCFLNWMIQELDFVCMSKLIKMSPLMMILLGMCWHGVFIKNKKTEYFMLSMFYISTLTKMLSKMILLFMIIMKMMDQGWFESMIYNLKLVSMSNSSFLKKSSSSLTFSSLGVVLVMILMI</sequence>
<keyword evidence="7 10" id="KW-1133">Transmembrane helix</keyword>
<feature type="domain" description="NADH:quinone oxidoreductase/Mrp antiporter transmembrane" evidence="11">
    <location>
        <begin position="109"/>
        <end position="371"/>
    </location>
</feature>
<evidence type="ECO:0000259" key="11">
    <source>
        <dbReference type="Pfam" id="PF00361"/>
    </source>
</evidence>
<dbReference type="PANTHER" id="PTHR42829:SF2">
    <property type="entry name" value="NADH-UBIQUINONE OXIDOREDUCTASE CHAIN 5"/>
    <property type="match status" value="1"/>
</dbReference>
<keyword evidence="8 10" id="KW-0472">Membrane</keyword>
<protein>
    <recommendedName>
        <fullName evidence="4 10">NADH-ubiquinone oxidoreductase chain 5</fullName>
        <ecNumber evidence="3 10">7.1.1.2</ecNumber>
    </recommendedName>
</protein>
<feature type="transmembrane region" description="Helical" evidence="10">
    <location>
        <begin position="111"/>
        <end position="129"/>
    </location>
</feature>
<dbReference type="Pfam" id="PF00662">
    <property type="entry name" value="Proton_antipo_N"/>
    <property type="match status" value="1"/>
</dbReference>
<comment type="subcellular location">
    <subcellularLocation>
        <location evidence="2">Membrane</location>
        <topology evidence="2">Multi-pass membrane protein</topology>
    </subcellularLocation>
</comment>
<accession>A0A344A2T0</accession>
<feature type="domain" description="NADH-Ubiquinone oxidoreductase (complex I) chain 5 N-terminal" evidence="12">
    <location>
        <begin position="44"/>
        <end position="86"/>
    </location>
</feature>
<dbReference type="GO" id="GO:0008137">
    <property type="term" value="F:NADH dehydrogenase (ubiquinone) activity"/>
    <property type="evidence" value="ECO:0007669"/>
    <property type="project" value="UniProtKB-EC"/>
</dbReference>
<keyword evidence="10" id="KW-0830">Ubiquinone</keyword>
<dbReference type="AlphaFoldDB" id="A0A344A2T0"/>
<dbReference type="GO" id="GO:0003954">
    <property type="term" value="F:NADH dehydrogenase activity"/>
    <property type="evidence" value="ECO:0007669"/>
    <property type="project" value="TreeGrafter"/>
</dbReference>
<keyword evidence="10 13" id="KW-0496">Mitochondrion</keyword>
<dbReference type="InterPro" id="IPR003945">
    <property type="entry name" value="NU5C-like"/>
</dbReference>